<evidence type="ECO:0000313" key="8">
    <source>
        <dbReference type="EMBL" id="GAU51815.1"/>
    </source>
</evidence>
<dbReference type="PANTHER" id="PTHR43243">
    <property type="entry name" value="INNER MEMBRANE TRANSPORTER YGJI-RELATED"/>
    <property type="match status" value="1"/>
</dbReference>
<comment type="similarity">
    <text evidence="2">Belongs to the amino acid-polyamine-organocation (APC) superfamily. Cationic amino acid transporter (CAT) (TC 2.A.3.3) family.</text>
</comment>
<keyword evidence="5 6" id="KW-0472">Membrane</keyword>
<evidence type="ECO:0000256" key="1">
    <source>
        <dbReference type="ARBA" id="ARBA00004141"/>
    </source>
</evidence>
<feature type="transmembrane region" description="Helical" evidence="6">
    <location>
        <begin position="304"/>
        <end position="327"/>
    </location>
</feature>
<feature type="transmembrane region" description="Helical" evidence="6">
    <location>
        <begin position="386"/>
        <end position="402"/>
    </location>
</feature>
<feature type="transmembrane region" description="Helical" evidence="6">
    <location>
        <begin position="409"/>
        <end position="426"/>
    </location>
</feature>
<protein>
    <recommendedName>
        <fullName evidence="7">Cationic amino acid transporter C-terminal domain-containing protein</fullName>
    </recommendedName>
</protein>
<feature type="transmembrane region" description="Helical" evidence="6">
    <location>
        <begin position="339"/>
        <end position="366"/>
    </location>
</feature>
<feature type="transmembrane region" description="Helical" evidence="6">
    <location>
        <begin position="233"/>
        <end position="253"/>
    </location>
</feature>
<dbReference type="InterPro" id="IPR002293">
    <property type="entry name" value="AA/rel_permease1"/>
</dbReference>
<evidence type="ECO:0000256" key="2">
    <source>
        <dbReference type="ARBA" id="ARBA00008572"/>
    </source>
</evidence>
<evidence type="ECO:0000256" key="5">
    <source>
        <dbReference type="ARBA" id="ARBA00023136"/>
    </source>
</evidence>
<evidence type="ECO:0000256" key="3">
    <source>
        <dbReference type="ARBA" id="ARBA00022692"/>
    </source>
</evidence>
<feature type="domain" description="Cationic amino acid transporter C-terminal" evidence="7">
    <location>
        <begin position="382"/>
        <end position="431"/>
    </location>
</feature>
<keyword evidence="9" id="KW-1185">Reference proteome</keyword>
<evidence type="ECO:0000256" key="6">
    <source>
        <dbReference type="SAM" id="Phobius"/>
    </source>
</evidence>
<keyword evidence="4 6" id="KW-1133">Transmembrane helix</keyword>
<name>A0A2Z6PLE6_TRISU</name>
<dbReference type="EMBL" id="DF975625">
    <property type="protein sequence ID" value="GAU51815.1"/>
    <property type="molecule type" value="Genomic_DNA"/>
</dbReference>
<gene>
    <name evidence="8" type="ORF">TSUD_368700</name>
</gene>
<dbReference type="InterPro" id="IPR029485">
    <property type="entry name" value="CAT_C"/>
</dbReference>
<comment type="subcellular location">
    <subcellularLocation>
        <location evidence="1">Membrane</location>
        <topology evidence="1">Multi-pass membrane protein</topology>
    </subcellularLocation>
</comment>
<organism evidence="8 9">
    <name type="scientific">Trifolium subterraneum</name>
    <name type="common">Subterranean clover</name>
    <dbReference type="NCBI Taxonomy" id="3900"/>
    <lineage>
        <taxon>Eukaryota</taxon>
        <taxon>Viridiplantae</taxon>
        <taxon>Streptophyta</taxon>
        <taxon>Embryophyta</taxon>
        <taxon>Tracheophyta</taxon>
        <taxon>Spermatophyta</taxon>
        <taxon>Magnoliopsida</taxon>
        <taxon>eudicotyledons</taxon>
        <taxon>Gunneridae</taxon>
        <taxon>Pentapetalae</taxon>
        <taxon>rosids</taxon>
        <taxon>fabids</taxon>
        <taxon>Fabales</taxon>
        <taxon>Fabaceae</taxon>
        <taxon>Papilionoideae</taxon>
        <taxon>50 kb inversion clade</taxon>
        <taxon>NPAAA clade</taxon>
        <taxon>Hologalegina</taxon>
        <taxon>IRL clade</taxon>
        <taxon>Trifolieae</taxon>
        <taxon>Trifolium</taxon>
    </lineage>
</organism>
<proteinExistence type="inferred from homology"/>
<dbReference type="PANTHER" id="PTHR43243:SF62">
    <property type="entry name" value="CATIONIC AMINO ACID TRANSPORTER 8, VACUOLAR"/>
    <property type="match status" value="1"/>
</dbReference>
<dbReference type="AlphaFoldDB" id="A0A2Z6PLE6"/>
<reference evidence="9" key="1">
    <citation type="journal article" date="2017" name="Front. Plant Sci.">
        <title>Climate Clever Clovers: New Paradigm to Reduce the Environmental Footprint of Ruminants by Breeding Low Methanogenic Forages Utilizing Haplotype Variation.</title>
        <authorList>
            <person name="Kaur P."/>
            <person name="Appels R."/>
            <person name="Bayer P.E."/>
            <person name="Keeble-Gagnere G."/>
            <person name="Wang J."/>
            <person name="Hirakawa H."/>
            <person name="Shirasawa K."/>
            <person name="Vercoe P."/>
            <person name="Stefanova K."/>
            <person name="Durmic Z."/>
            <person name="Nichols P."/>
            <person name="Revell C."/>
            <person name="Isobe S.N."/>
            <person name="Edwards D."/>
            <person name="Erskine W."/>
        </authorList>
    </citation>
    <scope>NUCLEOTIDE SEQUENCE [LARGE SCALE GENOMIC DNA]</scope>
    <source>
        <strain evidence="9">cv. Daliak</strain>
    </source>
</reference>
<dbReference type="Proteomes" id="UP000242715">
    <property type="component" value="Unassembled WGS sequence"/>
</dbReference>
<dbReference type="GO" id="GO:0015171">
    <property type="term" value="F:amino acid transmembrane transporter activity"/>
    <property type="evidence" value="ECO:0007669"/>
    <property type="project" value="TreeGrafter"/>
</dbReference>
<feature type="transmembrane region" description="Helical" evidence="6">
    <location>
        <begin position="156"/>
        <end position="177"/>
    </location>
</feature>
<accession>A0A2Z6PLE6</accession>
<evidence type="ECO:0000256" key="4">
    <source>
        <dbReference type="ARBA" id="ARBA00022989"/>
    </source>
</evidence>
<dbReference type="GO" id="GO:0005886">
    <property type="term" value="C:plasma membrane"/>
    <property type="evidence" value="ECO:0007669"/>
    <property type="project" value="TreeGrafter"/>
</dbReference>
<keyword evidence="3 6" id="KW-0812">Transmembrane</keyword>
<feature type="transmembrane region" description="Helical" evidence="6">
    <location>
        <begin position="265"/>
        <end position="284"/>
    </location>
</feature>
<feature type="transmembrane region" description="Helical" evidence="6">
    <location>
        <begin position="85"/>
        <end position="103"/>
    </location>
</feature>
<dbReference type="Pfam" id="PF13906">
    <property type="entry name" value="AA_permease_C"/>
    <property type="match status" value="1"/>
</dbReference>
<evidence type="ECO:0000313" key="9">
    <source>
        <dbReference type="Proteomes" id="UP000242715"/>
    </source>
</evidence>
<feature type="transmembrane region" description="Helical" evidence="6">
    <location>
        <begin position="115"/>
        <end position="136"/>
    </location>
</feature>
<dbReference type="OrthoDB" id="3900342at2759"/>
<sequence>MEPPTSSSSIAATSSKPRSYWRWSKQDFFPEPSFQTGKTYREALANTCPRLKDRLLNRSTDSHELLVLPKASENRMARCLTWWDLTWLAFGAVVGSGIFVVTGQEAHFHAGPAIVLSYAASGFSALLSAFIYAEFAVEVPVAGGSFSFLRIELGDFLAFIAAGNILLEALVGAAGLGRSWSSYFATMIKNDSDYFRIRIDSFKTGFNLLDPLAVVVLLIANGIAASGTRKTSILTWLSSIVTFFIIGFIIIIGFVHGKSSNLTDFFPYGAKGVFNAAAVVYWSYTGFDMVATMAEETKNPSRDIPIGLIGSMSMITVIYCLMALALVSMVNYTEIDPEAAYSVAFVQIGLFGWIGYTVAACVWFLATLVMSFLPKKRQPKVWGVPLVPWVPSLSIATNLFLMGSLGSMAFFRFLICTGVMLLYYLFVGVHATYDVDHGIGQESNQDERMESAN</sequence>
<dbReference type="Pfam" id="PF13520">
    <property type="entry name" value="AA_permease_2"/>
    <property type="match status" value="1"/>
</dbReference>
<evidence type="ECO:0000259" key="7">
    <source>
        <dbReference type="Pfam" id="PF13906"/>
    </source>
</evidence>
<dbReference type="Gene3D" id="1.20.1740.10">
    <property type="entry name" value="Amino acid/polyamine transporter I"/>
    <property type="match status" value="1"/>
</dbReference>